<name>A0A512MCA4_9BACT</name>
<dbReference type="SUPFAM" id="SSF52374">
    <property type="entry name" value="Nucleotidylyl transferase"/>
    <property type="match status" value="1"/>
</dbReference>
<dbReference type="GO" id="GO:0005524">
    <property type="term" value="F:ATP binding"/>
    <property type="evidence" value="ECO:0007669"/>
    <property type="project" value="UniProtKB-UniRule"/>
</dbReference>
<dbReference type="UniPathway" id="UPA00276">
    <property type="reaction ID" value="UER00406"/>
</dbReference>
<dbReference type="UniPathway" id="UPA00277">
    <property type="reaction ID" value="UER00407"/>
</dbReference>
<keyword evidence="4 15" id="KW-0285">Flavoprotein</keyword>
<dbReference type="PANTHER" id="PTHR22749:SF6">
    <property type="entry name" value="RIBOFLAVIN KINASE"/>
    <property type="match status" value="1"/>
</dbReference>
<comment type="catalytic activity">
    <reaction evidence="13 15">
        <text>riboflavin + ATP = FMN + ADP + H(+)</text>
        <dbReference type="Rhea" id="RHEA:14357"/>
        <dbReference type="ChEBI" id="CHEBI:15378"/>
        <dbReference type="ChEBI" id="CHEBI:30616"/>
        <dbReference type="ChEBI" id="CHEBI:57986"/>
        <dbReference type="ChEBI" id="CHEBI:58210"/>
        <dbReference type="ChEBI" id="CHEBI:456216"/>
        <dbReference type="EC" id="2.7.1.26"/>
    </reaction>
</comment>
<dbReference type="EMBL" id="BKAG01000029">
    <property type="protein sequence ID" value="GEP44374.1"/>
    <property type="molecule type" value="Genomic_DNA"/>
</dbReference>
<evidence type="ECO:0000256" key="11">
    <source>
        <dbReference type="ARBA" id="ARBA00022840"/>
    </source>
</evidence>
<dbReference type="InterPro" id="IPR023468">
    <property type="entry name" value="Riboflavin_kinase"/>
</dbReference>
<keyword evidence="7 15" id="KW-0548">Nucleotidyltransferase</keyword>
<dbReference type="NCBIfam" id="NF004160">
    <property type="entry name" value="PRK05627.1-3"/>
    <property type="match status" value="1"/>
</dbReference>
<dbReference type="GO" id="GO:0003919">
    <property type="term" value="F:FMN adenylyltransferase activity"/>
    <property type="evidence" value="ECO:0007669"/>
    <property type="project" value="UniProtKB-UniRule"/>
</dbReference>
<evidence type="ECO:0000313" key="17">
    <source>
        <dbReference type="EMBL" id="GEP44374.1"/>
    </source>
</evidence>
<evidence type="ECO:0000256" key="3">
    <source>
        <dbReference type="ARBA" id="ARBA00005201"/>
    </source>
</evidence>
<evidence type="ECO:0000256" key="1">
    <source>
        <dbReference type="ARBA" id="ARBA00002121"/>
    </source>
</evidence>
<dbReference type="GO" id="GO:0009398">
    <property type="term" value="P:FMN biosynthetic process"/>
    <property type="evidence" value="ECO:0007669"/>
    <property type="project" value="UniProtKB-UniRule"/>
</dbReference>
<organism evidence="17 18">
    <name type="scientific">Brevifollis gellanilyticus</name>
    <dbReference type="NCBI Taxonomy" id="748831"/>
    <lineage>
        <taxon>Bacteria</taxon>
        <taxon>Pseudomonadati</taxon>
        <taxon>Verrucomicrobiota</taxon>
        <taxon>Verrucomicrobiia</taxon>
        <taxon>Verrucomicrobiales</taxon>
        <taxon>Verrucomicrobiaceae</taxon>
    </lineage>
</organism>
<dbReference type="PANTHER" id="PTHR22749">
    <property type="entry name" value="RIBOFLAVIN KINASE/FMN ADENYLYLTRANSFERASE"/>
    <property type="match status" value="1"/>
</dbReference>
<protein>
    <recommendedName>
        <fullName evidence="15">Riboflavin biosynthesis protein</fullName>
    </recommendedName>
    <domain>
        <recommendedName>
            <fullName evidence="15">Riboflavin kinase</fullName>
            <ecNumber evidence="15">2.7.1.26</ecNumber>
        </recommendedName>
        <alternativeName>
            <fullName evidence="15">Flavokinase</fullName>
        </alternativeName>
    </domain>
    <domain>
        <recommendedName>
            <fullName evidence="15">FMN adenylyltransferase</fullName>
            <ecNumber evidence="15">2.7.7.2</ecNumber>
        </recommendedName>
        <alternativeName>
            <fullName evidence="15">FAD pyrophosphorylase</fullName>
        </alternativeName>
        <alternativeName>
            <fullName evidence="15">FAD synthase</fullName>
        </alternativeName>
    </domain>
</protein>
<gene>
    <name evidence="17" type="primary">ribF</name>
    <name evidence="17" type="ORF">BGE01nite_36650</name>
</gene>
<feature type="domain" description="Riboflavin kinase" evidence="16">
    <location>
        <begin position="183"/>
        <end position="305"/>
    </location>
</feature>
<evidence type="ECO:0000256" key="14">
    <source>
        <dbReference type="ARBA" id="ARBA00049494"/>
    </source>
</evidence>
<dbReference type="PIRSF" id="PIRSF004491">
    <property type="entry name" value="FAD_Synth"/>
    <property type="match status" value="1"/>
</dbReference>
<dbReference type="RefSeq" id="WP_146852261.1">
    <property type="nucleotide sequence ID" value="NZ_BKAG01000029.1"/>
</dbReference>
<evidence type="ECO:0000256" key="8">
    <source>
        <dbReference type="ARBA" id="ARBA00022741"/>
    </source>
</evidence>
<dbReference type="EC" id="2.7.7.2" evidence="15"/>
<evidence type="ECO:0000256" key="6">
    <source>
        <dbReference type="ARBA" id="ARBA00022679"/>
    </source>
</evidence>
<keyword evidence="11 15" id="KW-0067">ATP-binding</keyword>
<dbReference type="InterPro" id="IPR002606">
    <property type="entry name" value="Riboflavin_kinase_bac"/>
</dbReference>
<dbReference type="NCBIfam" id="NF004162">
    <property type="entry name" value="PRK05627.1-5"/>
    <property type="match status" value="1"/>
</dbReference>
<evidence type="ECO:0000313" key="18">
    <source>
        <dbReference type="Proteomes" id="UP000321577"/>
    </source>
</evidence>
<dbReference type="SMART" id="SM00904">
    <property type="entry name" value="Flavokinase"/>
    <property type="match status" value="1"/>
</dbReference>
<dbReference type="Pfam" id="PF01687">
    <property type="entry name" value="Flavokinase"/>
    <property type="match status" value="1"/>
</dbReference>
<dbReference type="InterPro" id="IPR015864">
    <property type="entry name" value="FAD_synthase"/>
</dbReference>
<comment type="caution">
    <text evidence="17">The sequence shown here is derived from an EMBL/GenBank/DDBJ whole genome shotgun (WGS) entry which is preliminary data.</text>
</comment>
<keyword evidence="8 15" id="KW-0547">Nucleotide-binding</keyword>
<keyword evidence="12" id="KW-0511">Multifunctional enzyme</keyword>
<comment type="pathway">
    <text evidence="3 15">Cofactor biosynthesis; FMN biosynthesis; FMN from riboflavin (ATP route): step 1/1.</text>
</comment>
<keyword evidence="5 15" id="KW-0288">FMN</keyword>
<evidence type="ECO:0000256" key="10">
    <source>
        <dbReference type="ARBA" id="ARBA00022827"/>
    </source>
</evidence>
<evidence type="ECO:0000256" key="4">
    <source>
        <dbReference type="ARBA" id="ARBA00022630"/>
    </source>
</evidence>
<dbReference type="AlphaFoldDB" id="A0A512MCA4"/>
<evidence type="ECO:0000256" key="12">
    <source>
        <dbReference type="ARBA" id="ARBA00023268"/>
    </source>
</evidence>
<evidence type="ECO:0000256" key="9">
    <source>
        <dbReference type="ARBA" id="ARBA00022777"/>
    </source>
</evidence>
<dbReference type="InterPro" id="IPR015865">
    <property type="entry name" value="Riboflavin_kinase_bac/euk"/>
</dbReference>
<dbReference type="GO" id="GO:0006747">
    <property type="term" value="P:FAD biosynthetic process"/>
    <property type="evidence" value="ECO:0007669"/>
    <property type="project" value="UniProtKB-UniRule"/>
</dbReference>
<dbReference type="InterPro" id="IPR023465">
    <property type="entry name" value="Riboflavin_kinase_dom_sf"/>
</dbReference>
<dbReference type="InterPro" id="IPR014729">
    <property type="entry name" value="Rossmann-like_a/b/a_fold"/>
</dbReference>
<dbReference type="CDD" id="cd02064">
    <property type="entry name" value="FAD_synthetase_N"/>
    <property type="match status" value="1"/>
</dbReference>
<keyword evidence="9 15" id="KW-0418">Kinase</keyword>
<dbReference type="FunFam" id="3.40.50.620:FF:000021">
    <property type="entry name" value="Riboflavin biosynthesis protein"/>
    <property type="match status" value="1"/>
</dbReference>
<reference evidence="17 18" key="1">
    <citation type="submission" date="2019-07" db="EMBL/GenBank/DDBJ databases">
        <title>Whole genome shotgun sequence of Brevifollis gellanilyticus NBRC 108608.</title>
        <authorList>
            <person name="Hosoyama A."/>
            <person name="Uohara A."/>
            <person name="Ohji S."/>
            <person name="Ichikawa N."/>
        </authorList>
    </citation>
    <scope>NUCLEOTIDE SEQUENCE [LARGE SCALE GENOMIC DNA]</scope>
    <source>
        <strain evidence="17 18">NBRC 108608</strain>
    </source>
</reference>
<keyword evidence="18" id="KW-1185">Reference proteome</keyword>
<comment type="catalytic activity">
    <reaction evidence="14 15">
        <text>FMN + ATP + H(+) = FAD + diphosphate</text>
        <dbReference type="Rhea" id="RHEA:17237"/>
        <dbReference type="ChEBI" id="CHEBI:15378"/>
        <dbReference type="ChEBI" id="CHEBI:30616"/>
        <dbReference type="ChEBI" id="CHEBI:33019"/>
        <dbReference type="ChEBI" id="CHEBI:57692"/>
        <dbReference type="ChEBI" id="CHEBI:58210"/>
        <dbReference type="EC" id="2.7.7.2"/>
    </reaction>
</comment>
<accession>A0A512MCA4</accession>
<proteinExistence type="inferred from homology"/>
<dbReference type="Proteomes" id="UP000321577">
    <property type="component" value="Unassembled WGS sequence"/>
</dbReference>
<dbReference type="OrthoDB" id="9803667at2"/>
<dbReference type="Gene3D" id="2.40.30.30">
    <property type="entry name" value="Riboflavin kinase-like"/>
    <property type="match status" value="1"/>
</dbReference>
<dbReference type="GO" id="GO:0008531">
    <property type="term" value="F:riboflavin kinase activity"/>
    <property type="evidence" value="ECO:0007669"/>
    <property type="project" value="UniProtKB-UniRule"/>
</dbReference>
<dbReference type="SUPFAM" id="SSF82114">
    <property type="entry name" value="Riboflavin kinase-like"/>
    <property type="match status" value="1"/>
</dbReference>
<dbReference type="EC" id="2.7.1.26" evidence="15"/>
<evidence type="ECO:0000256" key="13">
    <source>
        <dbReference type="ARBA" id="ARBA00047880"/>
    </source>
</evidence>
<evidence type="ECO:0000256" key="5">
    <source>
        <dbReference type="ARBA" id="ARBA00022643"/>
    </source>
</evidence>
<dbReference type="GO" id="GO:0009231">
    <property type="term" value="P:riboflavin biosynthetic process"/>
    <property type="evidence" value="ECO:0007669"/>
    <property type="project" value="InterPro"/>
</dbReference>
<evidence type="ECO:0000256" key="7">
    <source>
        <dbReference type="ARBA" id="ARBA00022695"/>
    </source>
</evidence>
<keyword evidence="6 15" id="KW-0808">Transferase</keyword>
<dbReference type="NCBIfam" id="TIGR00083">
    <property type="entry name" value="ribF"/>
    <property type="match status" value="1"/>
</dbReference>
<comment type="similarity">
    <text evidence="15">Belongs to the ribF family.</text>
</comment>
<dbReference type="Pfam" id="PF06574">
    <property type="entry name" value="FAD_syn"/>
    <property type="match status" value="1"/>
</dbReference>
<evidence type="ECO:0000256" key="2">
    <source>
        <dbReference type="ARBA" id="ARBA00004726"/>
    </source>
</evidence>
<comment type="pathway">
    <text evidence="2 15">Cofactor biosynthesis; FAD biosynthesis; FAD from FMN: step 1/1.</text>
</comment>
<keyword evidence="10 15" id="KW-0274">FAD</keyword>
<evidence type="ECO:0000259" key="16">
    <source>
        <dbReference type="SMART" id="SM00904"/>
    </source>
</evidence>
<comment type="function">
    <text evidence="1">Catalyzes the phosphorylation of riboflavin to FMN followed by the adenylation of FMN to FAD.</text>
</comment>
<sequence length="306" mass="33056">MTVLRSLDQLASVPGPVALAIGVFDGLHVGHQEVIRAAQEHAAQHHGTAVVMSFDPHPLSVLRPGSEPRRLCGAAYRQVLLERMGISTTLLCPFDEATAATPASLFIDTLVRDCRPLGCISVGYGWTFGKGRSGNIHLLMEHGEREDFAVYGVPPIRVDGVVVSSTLIRDAVSSGDLVKAGRLLGRDYALYGEVVRGRQLANQLGFPTANVAPEVDLLPPFGVYAVKTEINGQEYSGIANLGVRPTVETGETSPSLEVHVFDWSGDLYGQNLEVKLGDFIRPEQKFGSIEELKKQIEADVTLARSM</sequence>
<dbReference type="Gene3D" id="3.40.50.620">
    <property type="entry name" value="HUPs"/>
    <property type="match status" value="1"/>
</dbReference>
<evidence type="ECO:0000256" key="15">
    <source>
        <dbReference type="PIRNR" id="PIRNR004491"/>
    </source>
</evidence>